<organism evidence="2 3">
    <name type="scientific">Cyclocybe aegerita</name>
    <name type="common">Black poplar mushroom</name>
    <name type="synonym">Agrocybe aegerita</name>
    <dbReference type="NCBI Taxonomy" id="1973307"/>
    <lineage>
        <taxon>Eukaryota</taxon>
        <taxon>Fungi</taxon>
        <taxon>Dikarya</taxon>
        <taxon>Basidiomycota</taxon>
        <taxon>Agaricomycotina</taxon>
        <taxon>Agaricomycetes</taxon>
        <taxon>Agaricomycetidae</taxon>
        <taxon>Agaricales</taxon>
        <taxon>Agaricineae</taxon>
        <taxon>Bolbitiaceae</taxon>
        <taxon>Cyclocybe</taxon>
    </lineage>
</organism>
<dbReference type="AlphaFoldDB" id="A0A8S0VWD0"/>
<accession>A0A8S0VWD0</accession>
<feature type="region of interest" description="Disordered" evidence="1">
    <location>
        <begin position="83"/>
        <end position="106"/>
    </location>
</feature>
<sequence>MGTNLADFEDHPFPYGTLTIESHVSPQFIIFNAGQKLVKIVDPDALAAANAHILNIFHKIDRTIILYARWTNVEPPIEWLNALPPPAHAPPSHSSQAPTEAQCELK</sequence>
<protein>
    <submittedName>
        <fullName evidence="2">Uncharacterized protein</fullName>
    </submittedName>
</protein>
<reference evidence="2 3" key="1">
    <citation type="submission" date="2020-01" db="EMBL/GenBank/DDBJ databases">
        <authorList>
            <person name="Gupta K D."/>
        </authorList>
    </citation>
    <scope>NUCLEOTIDE SEQUENCE [LARGE SCALE GENOMIC DNA]</scope>
</reference>
<proteinExistence type="predicted"/>
<evidence type="ECO:0000256" key="1">
    <source>
        <dbReference type="SAM" id="MobiDB-lite"/>
    </source>
</evidence>
<evidence type="ECO:0000313" key="3">
    <source>
        <dbReference type="Proteomes" id="UP000467700"/>
    </source>
</evidence>
<keyword evidence="3" id="KW-1185">Reference proteome</keyword>
<gene>
    <name evidence="2" type="ORF">AAE3_LOCUS7264</name>
</gene>
<name>A0A8S0VWD0_CYCAE</name>
<dbReference type="EMBL" id="CACVBS010000046">
    <property type="protein sequence ID" value="CAA7264974.1"/>
    <property type="molecule type" value="Genomic_DNA"/>
</dbReference>
<evidence type="ECO:0000313" key="2">
    <source>
        <dbReference type="EMBL" id="CAA7264974.1"/>
    </source>
</evidence>
<comment type="caution">
    <text evidence="2">The sequence shown here is derived from an EMBL/GenBank/DDBJ whole genome shotgun (WGS) entry which is preliminary data.</text>
</comment>
<dbReference type="Proteomes" id="UP000467700">
    <property type="component" value="Unassembled WGS sequence"/>
</dbReference>